<dbReference type="Gene3D" id="3.10.310.10">
    <property type="entry name" value="Diaminopimelate Epimerase, Chain A, domain 1"/>
    <property type="match status" value="2"/>
</dbReference>
<evidence type="ECO:0000313" key="1">
    <source>
        <dbReference type="EMBL" id="GGD42900.1"/>
    </source>
</evidence>
<dbReference type="GO" id="GO:0003824">
    <property type="term" value="F:catalytic activity"/>
    <property type="evidence" value="ECO:0007669"/>
    <property type="project" value="InterPro"/>
</dbReference>
<name>A0A916YFS5_9MICO</name>
<gene>
    <name evidence="1" type="ORF">GCM10010915_24990</name>
</gene>
<evidence type="ECO:0000313" key="2">
    <source>
        <dbReference type="Proteomes" id="UP000633205"/>
    </source>
</evidence>
<reference evidence="1" key="1">
    <citation type="journal article" date="2014" name="Int. J. Syst. Evol. Microbiol.">
        <title>Complete genome sequence of Corynebacterium casei LMG S-19264T (=DSM 44701T), isolated from a smear-ripened cheese.</title>
        <authorList>
            <consortium name="US DOE Joint Genome Institute (JGI-PGF)"/>
            <person name="Walter F."/>
            <person name="Albersmeier A."/>
            <person name="Kalinowski J."/>
            <person name="Ruckert C."/>
        </authorList>
    </citation>
    <scope>NUCLEOTIDE SEQUENCE</scope>
    <source>
        <strain evidence="1">CGMCC 1.15152</strain>
    </source>
</reference>
<dbReference type="SUPFAM" id="SSF54506">
    <property type="entry name" value="Diaminopimelate epimerase-like"/>
    <property type="match status" value="1"/>
</dbReference>
<accession>A0A916YFS5</accession>
<dbReference type="Pfam" id="PF02567">
    <property type="entry name" value="PhzC-PhzF"/>
    <property type="match status" value="1"/>
</dbReference>
<dbReference type="Proteomes" id="UP000633205">
    <property type="component" value="Unassembled WGS sequence"/>
</dbReference>
<dbReference type="AlphaFoldDB" id="A0A916YFS5"/>
<proteinExistence type="predicted"/>
<sequence length="167" mass="18350">MIQECSAGLVPIRIEGDVLYFSAPPRLRSGPVDSEMLETLIEILGIEHEQVLEAEWLDNWPGWVGLLLDHADTVLKLHPDTSKHTGRWDIGVIGAHNPESATLLELRAFFTDVVEPLREDPVTGSLSAAAAEWLIGTGNFNAPYVAAQGTTMGRHGRIHVTESHRKV</sequence>
<dbReference type="EMBL" id="BMHO01000001">
    <property type="protein sequence ID" value="GGD42900.1"/>
    <property type="molecule type" value="Genomic_DNA"/>
</dbReference>
<comment type="caution">
    <text evidence="1">The sequence shown here is derived from an EMBL/GenBank/DDBJ whole genome shotgun (WGS) entry which is preliminary data.</text>
</comment>
<organism evidence="1 2">
    <name type="scientific">Microbacterium faecale</name>
    <dbReference type="NCBI Taxonomy" id="1804630"/>
    <lineage>
        <taxon>Bacteria</taxon>
        <taxon>Bacillati</taxon>
        <taxon>Actinomycetota</taxon>
        <taxon>Actinomycetes</taxon>
        <taxon>Micrococcales</taxon>
        <taxon>Microbacteriaceae</taxon>
        <taxon>Microbacterium</taxon>
    </lineage>
</organism>
<protein>
    <submittedName>
        <fullName evidence="1">Uncharacterized protein</fullName>
    </submittedName>
</protein>
<keyword evidence="2" id="KW-1185">Reference proteome</keyword>
<dbReference type="InterPro" id="IPR003719">
    <property type="entry name" value="Phenazine_PhzF-like"/>
</dbReference>
<reference evidence="1" key="2">
    <citation type="submission" date="2020-09" db="EMBL/GenBank/DDBJ databases">
        <authorList>
            <person name="Sun Q."/>
            <person name="Zhou Y."/>
        </authorList>
    </citation>
    <scope>NUCLEOTIDE SEQUENCE</scope>
    <source>
        <strain evidence="1">CGMCC 1.15152</strain>
    </source>
</reference>